<dbReference type="InterPro" id="IPR051122">
    <property type="entry name" value="SDR_DHRS6-like"/>
</dbReference>
<keyword evidence="2" id="KW-0560">Oxidoreductase</keyword>
<gene>
    <name evidence="3" type="ORF">UFOPK1438_00823</name>
</gene>
<dbReference type="CDD" id="cd05233">
    <property type="entry name" value="SDR_c"/>
    <property type="match status" value="1"/>
</dbReference>
<dbReference type="SUPFAM" id="SSF51735">
    <property type="entry name" value="NAD(P)-binding Rossmann-fold domains"/>
    <property type="match status" value="1"/>
</dbReference>
<proteinExistence type="inferred from homology"/>
<sequence>MPELMIFGSTGTLGKATLEKFEAQGWDITCGVRKVVNSRDVQLPFDIQAVPAGLEGKSFDAVVFAQGANLNGSVMENPREQLEELFEANVTMIAETIAAMMKHDLIAQGGRVVIISSLWEQLTRQEKFAYSVTKAAVGGLVRSLAVDLGRAKGILVNAILPGIVMSPMVERTLSPQQIANVVGQTPGGKLATPVDVANAIYLLGCETNTAISGQSIFVDQGFSIARTI</sequence>
<evidence type="ECO:0000256" key="2">
    <source>
        <dbReference type="ARBA" id="ARBA00023002"/>
    </source>
</evidence>
<evidence type="ECO:0000313" key="3">
    <source>
        <dbReference type="EMBL" id="CAB4547077.1"/>
    </source>
</evidence>
<name>A0A6J6C7T7_9ZZZZ</name>
<comment type="similarity">
    <text evidence="1">Belongs to the short-chain dehydrogenases/reductases (SDR) family.</text>
</comment>
<dbReference type="InterPro" id="IPR020904">
    <property type="entry name" value="Sc_DH/Rdtase_CS"/>
</dbReference>
<accession>A0A6J6C7T7</accession>
<dbReference type="PRINTS" id="PR00081">
    <property type="entry name" value="GDHRDH"/>
</dbReference>
<dbReference type="PANTHER" id="PTHR43477:SF1">
    <property type="entry name" value="DIHYDROANTICAPSIN 7-DEHYDROGENASE"/>
    <property type="match status" value="1"/>
</dbReference>
<dbReference type="PROSITE" id="PS00061">
    <property type="entry name" value="ADH_SHORT"/>
    <property type="match status" value="1"/>
</dbReference>
<protein>
    <submittedName>
        <fullName evidence="3">Unannotated protein</fullName>
    </submittedName>
</protein>
<reference evidence="3" key="1">
    <citation type="submission" date="2020-05" db="EMBL/GenBank/DDBJ databases">
        <authorList>
            <person name="Chiriac C."/>
            <person name="Salcher M."/>
            <person name="Ghai R."/>
            <person name="Kavagutti S V."/>
        </authorList>
    </citation>
    <scope>NUCLEOTIDE SEQUENCE</scope>
</reference>
<evidence type="ECO:0000256" key="1">
    <source>
        <dbReference type="ARBA" id="ARBA00006484"/>
    </source>
</evidence>
<dbReference type="AlphaFoldDB" id="A0A6J6C7T7"/>
<dbReference type="Pfam" id="PF13561">
    <property type="entry name" value="adh_short_C2"/>
    <property type="match status" value="1"/>
</dbReference>
<dbReference type="InterPro" id="IPR002347">
    <property type="entry name" value="SDR_fam"/>
</dbReference>
<dbReference type="EMBL" id="CAEZSM010000110">
    <property type="protein sequence ID" value="CAB4547077.1"/>
    <property type="molecule type" value="Genomic_DNA"/>
</dbReference>
<organism evidence="3">
    <name type="scientific">freshwater metagenome</name>
    <dbReference type="NCBI Taxonomy" id="449393"/>
    <lineage>
        <taxon>unclassified sequences</taxon>
        <taxon>metagenomes</taxon>
        <taxon>ecological metagenomes</taxon>
    </lineage>
</organism>
<dbReference type="Gene3D" id="3.40.50.720">
    <property type="entry name" value="NAD(P)-binding Rossmann-like Domain"/>
    <property type="match status" value="1"/>
</dbReference>
<dbReference type="InterPro" id="IPR036291">
    <property type="entry name" value="NAD(P)-bd_dom_sf"/>
</dbReference>
<dbReference type="PANTHER" id="PTHR43477">
    <property type="entry name" value="DIHYDROANTICAPSIN 7-DEHYDROGENASE"/>
    <property type="match status" value="1"/>
</dbReference>
<dbReference type="GO" id="GO:0016491">
    <property type="term" value="F:oxidoreductase activity"/>
    <property type="evidence" value="ECO:0007669"/>
    <property type="project" value="UniProtKB-KW"/>
</dbReference>